<dbReference type="EMBL" id="JAATIT010000001">
    <property type="protein sequence ID" value="NJB88158.1"/>
    <property type="molecule type" value="Genomic_DNA"/>
</dbReference>
<dbReference type="Pfam" id="PF20620">
    <property type="entry name" value="DUF6805"/>
    <property type="match status" value="1"/>
</dbReference>
<gene>
    <name evidence="4" type="ORF">GGR90_000310</name>
</gene>
<feature type="domain" description="Non-reducing end beta-L-arabinofuranosidase-like GH127 middle" evidence="3">
    <location>
        <begin position="448"/>
        <end position="541"/>
    </location>
</feature>
<dbReference type="InterPro" id="IPR012878">
    <property type="entry name" value="Beta-AFase-like_GH127_cat"/>
</dbReference>
<dbReference type="PANTHER" id="PTHR31151:SF0">
    <property type="entry name" value="PROLINE-TRNA LIGASE (DUF1680)"/>
    <property type="match status" value="1"/>
</dbReference>
<evidence type="ECO:0000259" key="1">
    <source>
        <dbReference type="Pfam" id="PF07944"/>
    </source>
</evidence>
<dbReference type="Pfam" id="PF20736">
    <property type="entry name" value="Glyco_hydro127M"/>
    <property type="match status" value="1"/>
</dbReference>
<sequence length="794" mass="87647">MLFRETSRRQLMFGVGTFAILAHATGALAAGGKVNLHGKARPLPLGAVRLKPSDFATAVEVNRNYLHRLDPDRLLHNFRAYAGMEPKAPIYGGWESDTIAGHTLGHYMTALVLTWQQTGDAEMRRRADYIVDELAATQAARGNGYFGGLGRKRKDGTIVDGVEIFDEIKKGDIRSGGFDLNGSWAPFYTIHKLFAGLLDIHGAWGSRKALDVATGFAGYFEGVMTALTPAQVQEVLACEYGGINESFAELYARTNDKRWLAMAELFYDKRVLGPLAAREDKLANFHANTQVPKLIGLARIHELTGEPAKATAASFFWDRVVHHHSYVIGGNADREYFFEPDTTARHITEATCEHCNTYNMLKLTRHLWTWEPEGAFFDYYERAHLNHVMAAQNPATGGFTYMTPLMSGTERGYSTTDDDAFWCCVGSGMESHAKHGDSIFWEGEDGTFYVNLYIPATVDWAARKAGVTLDTSYPYGATSTLRFDTLRSGTFPVALRVPGWAAGKAEVTVNGEAATPAFTRGYAVVSRRWKAGDIVAITLPLDLRLEATPGDDSVVSVLRGPLVLAADLGPNEQKWERADPALVGADLLTGFSPVAADRAIYGTRGVVRPADLGFVPFYRQYERRSAVYFKRFTEAAWQSEEASYNAEQARLKDLAARSVDVMFLGEMQPERDHDLTSDISYPVTYRGRQGRDARSGGFFEFNMKVKPGPLVLQATYWGDERPRAFDILIDGQRIATQRLGHDAPGKFFDVEYPVPTALTQGKASVRVRVVPHDRSTAGPVFGIRLVTAKPGIAA</sequence>
<evidence type="ECO:0000259" key="3">
    <source>
        <dbReference type="Pfam" id="PF20736"/>
    </source>
</evidence>
<protein>
    <recommendedName>
        <fullName evidence="6">Glycoside hydrolase family 127 protein</fullName>
    </recommendedName>
</protein>
<name>A0A7X6B867_9SPHN</name>
<proteinExistence type="predicted"/>
<evidence type="ECO:0000313" key="4">
    <source>
        <dbReference type="EMBL" id="NJB88158.1"/>
    </source>
</evidence>
<dbReference type="Proteomes" id="UP000535078">
    <property type="component" value="Unassembled WGS sequence"/>
</dbReference>
<dbReference type="RefSeq" id="WP_167918847.1">
    <property type="nucleotide sequence ID" value="NZ_JAATIT010000001.1"/>
</dbReference>
<feature type="domain" description="Glycoside hydrolase GH146 substrate-binding" evidence="2">
    <location>
        <begin position="654"/>
        <end position="786"/>
    </location>
</feature>
<dbReference type="InterPro" id="IPR046544">
    <property type="entry name" value="GH146_SB_dom"/>
</dbReference>
<keyword evidence="5" id="KW-1185">Reference proteome</keyword>
<accession>A0A7X6B867</accession>
<dbReference type="SUPFAM" id="SSF48208">
    <property type="entry name" value="Six-hairpin glycosidases"/>
    <property type="match status" value="1"/>
</dbReference>
<dbReference type="AlphaFoldDB" id="A0A7X6B867"/>
<dbReference type="InterPro" id="IPR049046">
    <property type="entry name" value="Beta-AFase-like_GH127_middle"/>
</dbReference>
<evidence type="ECO:0008006" key="6">
    <source>
        <dbReference type="Google" id="ProtNLM"/>
    </source>
</evidence>
<evidence type="ECO:0000259" key="2">
    <source>
        <dbReference type="Pfam" id="PF20620"/>
    </source>
</evidence>
<dbReference type="PANTHER" id="PTHR31151">
    <property type="entry name" value="PROLINE-TRNA LIGASE (DUF1680)"/>
    <property type="match status" value="1"/>
</dbReference>
<organism evidence="4 5">
    <name type="scientific">Sphingopyxis italica</name>
    <dbReference type="NCBI Taxonomy" id="1129133"/>
    <lineage>
        <taxon>Bacteria</taxon>
        <taxon>Pseudomonadati</taxon>
        <taxon>Pseudomonadota</taxon>
        <taxon>Alphaproteobacteria</taxon>
        <taxon>Sphingomonadales</taxon>
        <taxon>Sphingomonadaceae</taxon>
        <taxon>Sphingopyxis</taxon>
    </lineage>
</organism>
<comment type="caution">
    <text evidence="4">The sequence shown here is derived from an EMBL/GenBank/DDBJ whole genome shotgun (WGS) entry which is preliminary data.</text>
</comment>
<dbReference type="InterPro" id="IPR008928">
    <property type="entry name" value="6-hairpin_glycosidase_sf"/>
</dbReference>
<feature type="domain" description="Non-reducing end beta-L-arabinofuranosidase-like GH127 catalytic" evidence="1">
    <location>
        <begin position="47"/>
        <end position="436"/>
    </location>
</feature>
<evidence type="ECO:0000313" key="5">
    <source>
        <dbReference type="Proteomes" id="UP000535078"/>
    </source>
</evidence>
<dbReference type="GO" id="GO:0005975">
    <property type="term" value="P:carbohydrate metabolic process"/>
    <property type="evidence" value="ECO:0007669"/>
    <property type="project" value="InterPro"/>
</dbReference>
<dbReference type="Pfam" id="PF07944">
    <property type="entry name" value="Beta-AFase-like_GH127_cat"/>
    <property type="match status" value="1"/>
</dbReference>
<reference evidence="4 5" key="1">
    <citation type="submission" date="2020-03" db="EMBL/GenBank/DDBJ databases">
        <title>Genomic Encyclopedia of Type Strains, Phase IV (KMG-IV): sequencing the most valuable type-strain genomes for metagenomic binning, comparative biology and taxonomic classification.</title>
        <authorList>
            <person name="Goeker M."/>
        </authorList>
    </citation>
    <scope>NUCLEOTIDE SEQUENCE [LARGE SCALE GENOMIC DNA]</scope>
    <source>
        <strain evidence="4 5">DSM 25229</strain>
    </source>
</reference>